<protein>
    <submittedName>
        <fullName evidence="2">Uncharacterized protein</fullName>
    </submittedName>
</protein>
<feature type="compositionally biased region" description="Basic and acidic residues" evidence="1">
    <location>
        <begin position="29"/>
        <end position="39"/>
    </location>
</feature>
<keyword evidence="3" id="KW-1185">Reference proteome</keyword>
<dbReference type="AlphaFoldDB" id="A0AAD1S5Y2"/>
<proteinExistence type="predicted"/>
<evidence type="ECO:0000313" key="2">
    <source>
        <dbReference type="EMBL" id="CAH2293414.1"/>
    </source>
</evidence>
<name>A0AAD1S5Y2_PELCU</name>
<dbReference type="Proteomes" id="UP001295444">
    <property type="component" value="Chromosome 05"/>
</dbReference>
<organism evidence="2 3">
    <name type="scientific">Pelobates cultripes</name>
    <name type="common">Western spadefoot toad</name>
    <dbReference type="NCBI Taxonomy" id="61616"/>
    <lineage>
        <taxon>Eukaryota</taxon>
        <taxon>Metazoa</taxon>
        <taxon>Chordata</taxon>
        <taxon>Craniata</taxon>
        <taxon>Vertebrata</taxon>
        <taxon>Euteleostomi</taxon>
        <taxon>Amphibia</taxon>
        <taxon>Batrachia</taxon>
        <taxon>Anura</taxon>
        <taxon>Pelobatoidea</taxon>
        <taxon>Pelobatidae</taxon>
        <taxon>Pelobates</taxon>
    </lineage>
</organism>
<evidence type="ECO:0000256" key="1">
    <source>
        <dbReference type="SAM" id="MobiDB-lite"/>
    </source>
</evidence>
<gene>
    <name evidence="2" type="ORF">PECUL_23A021882</name>
</gene>
<reference evidence="2" key="1">
    <citation type="submission" date="2022-03" db="EMBL/GenBank/DDBJ databases">
        <authorList>
            <person name="Alioto T."/>
            <person name="Alioto T."/>
            <person name="Gomez Garrido J."/>
        </authorList>
    </citation>
    <scope>NUCLEOTIDE SEQUENCE</scope>
</reference>
<sequence length="103" mass="12233">MEKRIKDLEEDIREEKKIIRDQTDYKLQKQQNWRREKPYHQAPAHNHRNQMYHQRSHLTQIPINLIGGLLTDHPTTIHTGGLLIKYLITILNTGSTTLYPPLQ</sequence>
<dbReference type="EMBL" id="OW240916">
    <property type="protein sequence ID" value="CAH2293414.1"/>
    <property type="molecule type" value="Genomic_DNA"/>
</dbReference>
<evidence type="ECO:0000313" key="3">
    <source>
        <dbReference type="Proteomes" id="UP001295444"/>
    </source>
</evidence>
<feature type="region of interest" description="Disordered" evidence="1">
    <location>
        <begin position="29"/>
        <end position="52"/>
    </location>
</feature>
<accession>A0AAD1S5Y2</accession>